<proteinExistence type="predicted"/>
<sequence>MNKAEKLKHLIALAKESNQKCFSELTDEQKYAVMFLSDYRPARWEANKIKYDRNSSKVVLSGSYVETNKALKSLDPSAKGINASSILVLIDEVLPAYEETDFLTALLSDDKIPRKKGEFAHLPELEKQKPSLNKEETYRGIGMTIASLHVAITKDLELTPTEKAIHYAIHRDKETFKSLCSSLGLPSTTIINLEPEYERYVKGTLSYEETGSAMSYLATYIYFASLGIKLKARKNVTI</sequence>
<organism evidence="1">
    <name type="scientific">Salmonella phage SP1a</name>
    <dbReference type="NCBI Taxonomy" id="2109652"/>
    <lineage>
        <taxon>Viruses</taxon>
        <taxon>Duplodnaviria</taxon>
        <taxon>Heunggongvirae</taxon>
        <taxon>Uroviricota</taxon>
        <taxon>Caudoviricetes</taxon>
        <taxon>Demerecviridae</taxon>
        <taxon>Markadamsvirinae</taxon>
        <taxon>Tequintavirus</taxon>
    </lineage>
</organism>
<protein>
    <submittedName>
        <fullName evidence="1">Uncharacterized protein</fullName>
    </submittedName>
</protein>
<dbReference type="EMBL" id="MF774688">
    <property type="protein sequence ID" value="ATI18581.1"/>
    <property type="molecule type" value="Genomic_DNA"/>
</dbReference>
<evidence type="ECO:0000313" key="1">
    <source>
        <dbReference type="EMBL" id="ATI18581.1"/>
    </source>
</evidence>
<accession>A0A291LGW6</accession>
<name>A0A291LGW6_9CAUD</name>
<reference evidence="1" key="1">
    <citation type="submission" date="2017-08" db="EMBL/GenBank/DDBJ databases">
        <authorList>
            <person name="de Groot N.N."/>
        </authorList>
    </citation>
    <scope>NUCLEOTIDE SEQUENCE</scope>
</reference>